<dbReference type="Gene3D" id="2.130.10.10">
    <property type="entry name" value="YVTN repeat-like/Quinoprotein amine dehydrogenase"/>
    <property type="match status" value="3"/>
</dbReference>
<dbReference type="PROSITE" id="PS50082">
    <property type="entry name" value="WD_REPEATS_2"/>
    <property type="match status" value="3"/>
</dbReference>
<dbReference type="InterPro" id="IPR015943">
    <property type="entry name" value="WD40/YVTN_repeat-like_dom_sf"/>
</dbReference>
<evidence type="ECO:0000313" key="6">
    <source>
        <dbReference type="Proteomes" id="UP000319576"/>
    </source>
</evidence>
<keyword evidence="4" id="KW-0732">Signal</keyword>
<feature type="repeat" description="WD" evidence="3">
    <location>
        <begin position="156"/>
        <end position="197"/>
    </location>
</feature>
<evidence type="ECO:0000256" key="1">
    <source>
        <dbReference type="ARBA" id="ARBA00022574"/>
    </source>
</evidence>
<sequence length="332" mass="35281" precursor="true">MNTSIRAALAFTLGLVLTATAFSQPNELLVLKGADTIRSVTFSPDATILASGANDGTVILWDVKSGKELAAMKFDKRFPNLAFSPDAKALAVAHEGSKEVILLDVQTRKERFRLKAETVWHIAFRPKTNTLAVGGLYGSCKLWDVETGKEQASLALGGATLSLRAMKFSPDGKLLACGHKNGGVSVWDVDAQKKVASGGANHGFGSHAVSSVAFTPDAAKLMFFSGTGGYGGPGDVRPQSISHWEFTKGKQPANYRSAESYVSGISFSPDGRWLAIVDGGTLKLSQWPGVQQITAFKGIRPYAFSPDSKLLATVGAVGEGDKSKTITLWELK</sequence>
<evidence type="ECO:0000256" key="3">
    <source>
        <dbReference type="PROSITE-ProRule" id="PRU00221"/>
    </source>
</evidence>
<protein>
    <submittedName>
        <fullName evidence="5">Translocation protein TolB</fullName>
    </submittedName>
</protein>
<dbReference type="PANTHER" id="PTHR22847:SF637">
    <property type="entry name" value="WD REPEAT DOMAIN 5B"/>
    <property type="match status" value="1"/>
</dbReference>
<accession>A0A517XZF8</accession>
<dbReference type="OrthoDB" id="277950at2"/>
<evidence type="ECO:0000313" key="5">
    <source>
        <dbReference type="EMBL" id="QDU22848.1"/>
    </source>
</evidence>
<dbReference type="PANTHER" id="PTHR22847">
    <property type="entry name" value="WD40 REPEAT PROTEIN"/>
    <property type="match status" value="1"/>
</dbReference>
<proteinExistence type="predicted"/>
<dbReference type="InterPro" id="IPR036322">
    <property type="entry name" value="WD40_repeat_dom_sf"/>
</dbReference>
<keyword evidence="6" id="KW-1185">Reference proteome</keyword>
<name>A0A517XZF8_9BACT</name>
<dbReference type="Pfam" id="PF00400">
    <property type="entry name" value="WD40"/>
    <property type="match status" value="4"/>
</dbReference>
<dbReference type="SUPFAM" id="SSF50978">
    <property type="entry name" value="WD40 repeat-like"/>
    <property type="match status" value="1"/>
</dbReference>
<feature type="chain" id="PRO_5022071407" evidence="4">
    <location>
        <begin position="22"/>
        <end position="332"/>
    </location>
</feature>
<dbReference type="Proteomes" id="UP000319576">
    <property type="component" value="Chromosome"/>
</dbReference>
<evidence type="ECO:0000256" key="4">
    <source>
        <dbReference type="SAM" id="SignalP"/>
    </source>
</evidence>
<feature type="repeat" description="WD" evidence="3">
    <location>
        <begin position="30"/>
        <end position="71"/>
    </location>
</feature>
<dbReference type="SMART" id="SM00320">
    <property type="entry name" value="WD40"/>
    <property type="match status" value="4"/>
</dbReference>
<dbReference type="EMBL" id="CP036273">
    <property type="protein sequence ID" value="QDU22848.1"/>
    <property type="molecule type" value="Genomic_DNA"/>
</dbReference>
<dbReference type="InterPro" id="IPR001680">
    <property type="entry name" value="WD40_rpt"/>
</dbReference>
<dbReference type="PROSITE" id="PS00678">
    <property type="entry name" value="WD_REPEATS_1"/>
    <property type="match status" value="1"/>
</dbReference>
<dbReference type="PROSITE" id="PS50294">
    <property type="entry name" value="WD_REPEATS_REGION"/>
    <property type="match status" value="2"/>
</dbReference>
<dbReference type="KEGG" id="uli:ETAA1_48360"/>
<reference evidence="5 6" key="1">
    <citation type="submission" date="2019-02" db="EMBL/GenBank/DDBJ databases">
        <title>Deep-cultivation of Planctomycetes and their phenomic and genomic characterization uncovers novel biology.</title>
        <authorList>
            <person name="Wiegand S."/>
            <person name="Jogler M."/>
            <person name="Boedeker C."/>
            <person name="Pinto D."/>
            <person name="Vollmers J."/>
            <person name="Rivas-Marin E."/>
            <person name="Kohn T."/>
            <person name="Peeters S.H."/>
            <person name="Heuer A."/>
            <person name="Rast P."/>
            <person name="Oberbeckmann S."/>
            <person name="Bunk B."/>
            <person name="Jeske O."/>
            <person name="Meyerdierks A."/>
            <person name="Storesund J.E."/>
            <person name="Kallscheuer N."/>
            <person name="Luecker S."/>
            <person name="Lage O.M."/>
            <person name="Pohl T."/>
            <person name="Merkel B.J."/>
            <person name="Hornburger P."/>
            <person name="Mueller R.-W."/>
            <person name="Bruemmer F."/>
            <person name="Labrenz M."/>
            <person name="Spormann A.M."/>
            <person name="Op den Camp H."/>
            <person name="Overmann J."/>
            <person name="Amann R."/>
            <person name="Jetten M.S.M."/>
            <person name="Mascher T."/>
            <person name="Medema M.H."/>
            <person name="Devos D.P."/>
            <person name="Kaster A.-K."/>
            <person name="Ovreas L."/>
            <person name="Rohde M."/>
            <person name="Galperin M.Y."/>
            <person name="Jogler C."/>
        </authorList>
    </citation>
    <scope>NUCLEOTIDE SEQUENCE [LARGE SCALE GENOMIC DNA]</scope>
    <source>
        <strain evidence="5 6">ETA_A1</strain>
    </source>
</reference>
<gene>
    <name evidence="5" type="ORF">ETAA1_48360</name>
</gene>
<evidence type="ECO:0000256" key="2">
    <source>
        <dbReference type="ARBA" id="ARBA00022737"/>
    </source>
</evidence>
<keyword evidence="2" id="KW-0677">Repeat</keyword>
<feature type="repeat" description="WD" evidence="3">
    <location>
        <begin position="112"/>
        <end position="153"/>
    </location>
</feature>
<dbReference type="RefSeq" id="WP_145242923.1">
    <property type="nucleotide sequence ID" value="NZ_CP036273.1"/>
</dbReference>
<keyword evidence="1 3" id="KW-0853">WD repeat</keyword>
<feature type="signal peptide" evidence="4">
    <location>
        <begin position="1"/>
        <end position="21"/>
    </location>
</feature>
<dbReference type="InterPro" id="IPR019775">
    <property type="entry name" value="WD40_repeat_CS"/>
</dbReference>
<organism evidence="5 6">
    <name type="scientific">Urbifossiella limnaea</name>
    <dbReference type="NCBI Taxonomy" id="2528023"/>
    <lineage>
        <taxon>Bacteria</taxon>
        <taxon>Pseudomonadati</taxon>
        <taxon>Planctomycetota</taxon>
        <taxon>Planctomycetia</taxon>
        <taxon>Gemmatales</taxon>
        <taxon>Gemmataceae</taxon>
        <taxon>Urbifossiella</taxon>
    </lineage>
</organism>
<dbReference type="AlphaFoldDB" id="A0A517XZF8"/>